<evidence type="ECO:0000256" key="1">
    <source>
        <dbReference type="SAM" id="MobiDB-lite"/>
    </source>
</evidence>
<dbReference type="EMBL" id="KN817611">
    <property type="protein sequence ID" value="KJA16995.1"/>
    <property type="molecule type" value="Genomic_DNA"/>
</dbReference>
<dbReference type="Proteomes" id="UP000054270">
    <property type="component" value="Unassembled WGS sequence"/>
</dbReference>
<proteinExistence type="predicted"/>
<feature type="region of interest" description="Disordered" evidence="1">
    <location>
        <begin position="302"/>
        <end position="337"/>
    </location>
</feature>
<keyword evidence="3" id="KW-1185">Reference proteome</keyword>
<sequence length="337" mass="38647">MLGRHPEQQLKIVRGLLPRGALTPFAQLDALYRHIFSQVQDLEVTSLILTFVMLSHSSFPDEFPEFLGLQTVDIYVALAPLQSVIDCTSGNNIEFLHASLPDFLLDKERSQEYYINRSAWSTRLSVMAYKFVMSVGYRGYIPFDMYLTDAEATAELRRHVIAFDPDKIENLISADFSYYIICVQRLDFGDGPGGIIYQQQLNVIVRYASKKHPDSLETLRRHHNISEILSQIEGQSVPLADSDTAEEQDQLESMEAAYDKPKGILEATRDWQESAAANKEQREIKNYPLARKIFRGIWKSEDRSTETREWGIRRDSEEWGASSTARPKLGLSRLFRK</sequence>
<feature type="compositionally biased region" description="Basic and acidic residues" evidence="1">
    <location>
        <begin position="302"/>
        <end position="317"/>
    </location>
</feature>
<name>A0A0D2P9F3_HYPSF</name>
<accession>A0A0D2P9F3</accession>
<organism evidence="2 3">
    <name type="scientific">Hypholoma sublateritium (strain FD-334 SS-4)</name>
    <dbReference type="NCBI Taxonomy" id="945553"/>
    <lineage>
        <taxon>Eukaryota</taxon>
        <taxon>Fungi</taxon>
        <taxon>Dikarya</taxon>
        <taxon>Basidiomycota</taxon>
        <taxon>Agaricomycotina</taxon>
        <taxon>Agaricomycetes</taxon>
        <taxon>Agaricomycetidae</taxon>
        <taxon>Agaricales</taxon>
        <taxon>Agaricineae</taxon>
        <taxon>Strophariaceae</taxon>
        <taxon>Hypholoma</taxon>
    </lineage>
</organism>
<dbReference type="OrthoDB" id="3127216at2759"/>
<evidence type="ECO:0000313" key="2">
    <source>
        <dbReference type="EMBL" id="KJA16995.1"/>
    </source>
</evidence>
<evidence type="ECO:0000313" key="3">
    <source>
        <dbReference type="Proteomes" id="UP000054270"/>
    </source>
</evidence>
<reference evidence="3" key="1">
    <citation type="submission" date="2014-04" db="EMBL/GenBank/DDBJ databases">
        <title>Evolutionary Origins and Diversification of the Mycorrhizal Mutualists.</title>
        <authorList>
            <consortium name="DOE Joint Genome Institute"/>
            <consortium name="Mycorrhizal Genomics Consortium"/>
            <person name="Kohler A."/>
            <person name="Kuo A."/>
            <person name="Nagy L.G."/>
            <person name="Floudas D."/>
            <person name="Copeland A."/>
            <person name="Barry K.W."/>
            <person name="Cichocki N."/>
            <person name="Veneault-Fourrey C."/>
            <person name="LaButti K."/>
            <person name="Lindquist E.A."/>
            <person name="Lipzen A."/>
            <person name="Lundell T."/>
            <person name="Morin E."/>
            <person name="Murat C."/>
            <person name="Riley R."/>
            <person name="Ohm R."/>
            <person name="Sun H."/>
            <person name="Tunlid A."/>
            <person name="Henrissat B."/>
            <person name="Grigoriev I.V."/>
            <person name="Hibbett D.S."/>
            <person name="Martin F."/>
        </authorList>
    </citation>
    <scope>NUCLEOTIDE SEQUENCE [LARGE SCALE GENOMIC DNA]</scope>
    <source>
        <strain evidence="3">FD-334 SS-4</strain>
    </source>
</reference>
<dbReference type="AlphaFoldDB" id="A0A0D2P9F3"/>
<gene>
    <name evidence="2" type="ORF">HYPSUDRAFT_1045692</name>
</gene>
<protein>
    <submittedName>
        <fullName evidence="2">Uncharacterized protein</fullName>
    </submittedName>
</protein>